<evidence type="ECO:0000313" key="3">
    <source>
        <dbReference type="Proteomes" id="UP000078550"/>
    </source>
</evidence>
<name>A0A1A8Z3M6_PLAOA</name>
<proteinExistence type="predicted"/>
<dbReference type="AlphaFoldDB" id="A0A1A8Z3M6"/>
<gene>
    <name evidence="1" type="ORF">POVWA1_038010</name>
    <name evidence="2" type="ORF">POVWA2_036990</name>
</gene>
<evidence type="ECO:0000313" key="2">
    <source>
        <dbReference type="EMBL" id="SBT39073.1"/>
    </source>
</evidence>
<evidence type="ECO:0000313" key="1">
    <source>
        <dbReference type="EMBL" id="SBT38475.1"/>
    </source>
</evidence>
<reference evidence="1" key="1">
    <citation type="submission" date="2016-05" db="EMBL/GenBank/DDBJ databases">
        <authorList>
            <person name="Lavstsen T."/>
            <person name="Jespersen J.S."/>
        </authorList>
    </citation>
    <scope>NUCLEOTIDE SEQUENCE [LARGE SCALE GENOMIC DNA]</scope>
</reference>
<dbReference type="Proteomes" id="UP000078550">
    <property type="component" value="Unassembled WGS sequence"/>
</dbReference>
<dbReference type="EMBL" id="FLRE01000143">
    <property type="protein sequence ID" value="SBT39073.1"/>
    <property type="molecule type" value="Genomic_DNA"/>
</dbReference>
<reference evidence="3 4" key="2">
    <citation type="submission" date="2016-05" db="EMBL/GenBank/DDBJ databases">
        <authorList>
            <person name="Naeem Raeece"/>
        </authorList>
    </citation>
    <scope>NUCLEOTIDE SEQUENCE [LARGE SCALE GENOMIC DNA]</scope>
</reference>
<evidence type="ECO:0000313" key="4">
    <source>
        <dbReference type="Proteomes" id="UP000078555"/>
    </source>
</evidence>
<organism evidence="1 4">
    <name type="scientific">Plasmodium ovale wallikeri</name>
    <dbReference type="NCBI Taxonomy" id="864142"/>
    <lineage>
        <taxon>Eukaryota</taxon>
        <taxon>Sar</taxon>
        <taxon>Alveolata</taxon>
        <taxon>Apicomplexa</taxon>
        <taxon>Aconoidasida</taxon>
        <taxon>Haemosporida</taxon>
        <taxon>Plasmodiidae</taxon>
        <taxon>Plasmodium</taxon>
        <taxon>Plasmodium (Plasmodium)</taxon>
    </lineage>
</organism>
<accession>A0A1A8Z3M6</accession>
<sequence>MRLYSLHFTTPQNYNRGATPRGHSLKFGIITSSKIRHCVNYGYRDNFFFFQQVNALNSFLPCSQERSGMPNKNWEIQFSPFRGQRSHMLLNPRGCIQRNVSSHVKNFQAEKPFFAASPR</sequence>
<keyword evidence="4" id="KW-1185">Reference proteome</keyword>
<dbReference type="EMBL" id="FLRD01000108">
    <property type="protein sequence ID" value="SBT38475.1"/>
    <property type="molecule type" value="Genomic_DNA"/>
</dbReference>
<protein>
    <submittedName>
        <fullName evidence="1">Uncharacterized protein</fullName>
    </submittedName>
</protein>
<dbReference type="Proteomes" id="UP000078555">
    <property type="component" value="Unassembled WGS sequence"/>
</dbReference>